<evidence type="ECO:0000256" key="2">
    <source>
        <dbReference type="ARBA" id="ARBA00007168"/>
    </source>
</evidence>
<evidence type="ECO:0000313" key="7">
    <source>
        <dbReference type="EMBL" id="KAK8389682.1"/>
    </source>
</evidence>
<feature type="transmembrane region" description="Helical" evidence="6">
    <location>
        <begin position="35"/>
        <end position="57"/>
    </location>
</feature>
<keyword evidence="5 6" id="KW-0472">Membrane</keyword>
<evidence type="ECO:0000313" key="8">
    <source>
        <dbReference type="Proteomes" id="UP001487740"/>
    </source>
</evidence>
<evidence type="ECO:0000256" key="1">
    <source>
        <dbReference type="ARBA" id="ARBA00004141"/>
    </source>
</evidence>
<feature type="transmembrane region" description="Helical" evidence="6">
    <location>
        <begin position="349"/>
        <end position="379"/>
    </location>
</feature>
<comment type="subcellular location">
    <subcellularLocation>
        <location evidence="6">Cell membrane</location>
        <topology evidence="6">Multi-pass membrane protein</topology>
    </subcellularLocation>
    <subcellularLocation>
        <location evidence="1">Membrane</location>
        <topology evidence="1">Multi-pass membrane protein</topology>
    </subcellularLocation>
</comment>
<feature type="transmembrane region" description="Helical" evidence="6">
    <location>
        <begin position="201"/>
        <end position="223"/>
    </location>
</feature>
<dbReference type="PANTHER" id="PTHR12385:SF96">
    <property type="entry name" value="CHOLINE TRANSPORTER-LIKE PROTEIN"/>
    <property type="match status" value="1"/>
</dbReference>
<keyword evidence="4 6" id="KW-1133">Transmembrane helix</keyword>
<comment type="function">
    <text evidence="6">Choline transporter.</text>
</comment>
<feature type="transmembrane region" description="Helical" evidence="6">
    <location>
        <begin position="172"/>
        <end position="194"/>
    </location>
</feature>
<dbReference type="InterPro" id="IPR007603">
    <property type="entry name" value="Choline_transptr-like"/>
</dbReference>
<comment type="caution">
    <text evidence="7">The sequence shown here is derived from an EMBL/GenBank/DDBJ whole genome shotgun (WGS) entry which is preliminary data.</text>
</comment>
<dbReference type="EMBL" id="JARAKH010000027">
    <property type="protein sequence ID" value="KAK8389683.1"/>
    <property type="molecule type" value="Genomic_DNA"/>
</dbReference>
<evidence type="ECO:0000256" key="5">
    <source>
        <dbReference type="ARBA" id="ARBA00023136"/>
    </source>
</evidence>
<keyword evidence="8" id="KW-1185">Reference proteome</keyword>
<name>A0AAW0TQ61_SCYPA</name>
<feature type="transmembrane region" description="Helical" evidence="6">
    <location>
        <begin position="303"/>
        <end position="324"/>
    </location>
</feature>
<gene>
    <name evidence="7" type="ORF">O3P69_008989</name>
</gene>
<dbReference type="Proteomes" id="UP001487740">
    <property type="component" value="Unassembled WGS sequence"/>
</dbReference>
<dbReference type="GO" id="GO:0005886">
    <property type="term" value="C:plasma membrane"/>
    <property type="evidence" value="ECO:0007669"/>
    <property type="project" value="UniProtKB-SubCell"/>
</dbReference>
<dbReference type="EMBL" id="JARAKH010000027">
    <property type="protein sequence ID" value="KAK8389682.1"/>
    <property type="molecule type" value="Genomic_DNA"/>
</dbReference>
<dbReference type="GO" id="GO:0022857">
    <property type="term" value="F:transmembrane transporter activity"/>
    <property type="evidence" value="ECO:0007669"/>
    <property type="project" value="UniProtKB-UniRule"/>
</dbReference>
<evidence type="ECO:0000256" key="3">
    <source>
        <dbReference type="ARBA" id="ARBA00022692"/>
    </source>
</evidence>
<accession>A0AAW0TQ61</accession>
<feature type="transmembrane region" description="Helical" evidence="6">
    <location>
        <begin position="400"/>
        <end position="422"/>
    </location>
</feature>
<feature type="transmembrane region" description="Helical" evidence="6">
    <location>
        <begin position="528"/>
        <end position="552"/>
    </location>
</feature>
<protein>
    <recommendedName>
        <fullName evidence="6">Choline transporter-like protein</fullName>
    </recommendedName>
</protein>
<evidence type="ECO:0000256" key="6">
    <source>
        <dbReference type="RuleBase" id="RU368066"/>
    </source>
</evidence>
<reference evidence="7 8" key="1">
    <citation type="submission" date="2023-03" db="EMBL/GenBank/DDBJ databases">
        <title>High-quality genome of Scylla paramamosain provides insights in environmental adaptation.</title>
        <authorList>
            <person name="Zhang L."/>
        </authorList>
    </citation>
    <scope>NUCLEOTIDE SEQUENCE [LARGE SCALE GENOMIC DNA]</scope>
    <source>
        <strain evidence="7">LZ_2023a</strain>
        <tissue evidence="7">Muscle</tissue>
    </source>
</reference>
<evidence type="ECO:0000256" key="4">
    <source>
        <dbReference type="ARBA" id="ARBA00022989"/>
    </source>
</evidence>
<organism evidence="7 8">
    <name type="scientific">Scylla paramamosain</name>
    <name type="common">Mud crab</name>
    <dbReference type="NCBI Taxonomy" id="85552"/>
    <lineage>
        <taxon>Eukaryota</taxon>
        <taxon>Metazoa</taxon>
        <taxon>Ecdysozoa</taxon>
        <taxon>Arthropoda</taxon>
        <taxon>Crustacea</taxon>
        <taxon>Multicrustacea</taxon>
        <taxon>Malacostraca</taxon>
        <taxon>Eumalacostraca</taxon>
        <taxon>Eucarida</taxon>
        <taxon>Decapoda</taxon>
        <taxon>Pleocyemata</taxon>
        <taxon>Brachyura</taxon>
        <taxon>Eubrachyura</taxon>
        <taxon>Portunoidea</taxon>
        <taxon>Portunidae</taxon>
        <taxon>Portuninae</taxon>
        <taxon>Scylla</taxon>
    </lineage>
</organism>
<keyword evidence="3 6" id="KW-0812">Transmembrane</keyword>
<dbReference type="PANTHER" id="PTHR12385">
    <property type="entry name" value="CHOLINE TRANSPORTER-LIKE (SLC FAMILY 44)"/>
    <property type="match status" value="1"/>
</dbReference>
<sequence>MTGLKGKVNGKVLVPPESDEDQFTGPLHERQCRDVLFLLLFIAFVFGAIGYLVFVSLKADPARLWHGHDKYGNVCGRKNDPLLDLAGSGKDFSDSPFCEVYQLSDVVEGVETNEAPCKTCVENCSKKGTQIAFYCTKLNLTNVGERTDIATKAIFGTSLSDFFETAGRDLDIAGTSLAILAVIAIALGLVFILMLRFLAQVVVWITILAMVVGSIGGTAYLWVQWYLHDQKLKKERENGAEFLGGLETFVRNLMIGAIVATIFTLLLLALLIAMRNRIRLVIALFKEAGKAVAAMPLLMFQPLWTCLWLCVVGIVWVAGFALILTAGEPRKKNDGVIFVTMPFIEHMRWYHVFAFLWVTQFILACQDVTIAGAVAQWYFTRNKKLLGWPILTSMKRLFRYHLGSVAFGSLLIAIVKFIRVIFKYLEKRLSGTTNQFCSFCLKCCQCCLWCFEKFLKFLSRNAYIEIAIYGYSFCKAAQKAFSLLVSNALRVAAINSVGAFVLILTKLSIVAITIAIGYVILRTKQELTYIWVPLLIVFIYSYFIAHCFISVYEMCIDTLFLCFCEDCERNDGINSPYYMSRGLMQFVENSKKALEALEARQKEGRLAQAVRKPSAVRPATAIRPTTAVSTTMISGAPAIPSPAHYITPAA</sequence>
<dbReference type="EMBL" id="JARAKH010000027">
    <property type="protein sequence ID" value="KAK8389681.1"/>
    <property type="molecule type" value="Genomic_DNA"/>
</dbReference>
<dbReference type="EMBL" id="JARAKH010000027">
    <property type="protein sequence ID" value="KAK8389684.1"/>
    <property type="molecule type" value="Genomic_DNA"/>
</dbReference>
<feature type="transmembrane region" description="Helical" evidence="6">
    <location>
        <begin position="497"/>
        <end position="521"/>
    </location>
</feature>
<dbReference type="Pfam" id="PF04515">
    <property type="entry name" value="Choline_transpo"/>
    <property type="match status" value="1"/>
</dbReference>
<comment type="similarity">
    <text evidence="2 6">Belongs to the CTL (choline transporter-like) family.</text>
</comment>
<feature type="transmembrane region" description="Helical" evidence="6">
    <location>
        <begin position="253"/>
        <end position="273"/>
    </location>
</feature>
<proteinExistence type="inferred from homology"/>
<dbReference type="AlphaFoldDB" id="A0AAW0TQ61"/>